<reference evidence="2 3" key="1">
    <citation type="journal article" date="2021" name="Int. J. Syst. Evol. Microbiol.">
        <title>Reticulibacter mediterranei gen. nov., sp. nov., within the new family Reticulibacteraceae fam. nov., and Ktedonospora formicarum gen. nov., sp. nov., Ktedonobacter robiniae sp. nov., Dictyobacter formicarum sp. nov. and Dictyobacter arantiisoli sp. nov., belonging to the class Ktedonobacteria.</title>
        <authorList>
            <person name="Yabe S."/>
            <person name="Zheng Y."/>
            <person name="Wang C.M."/>
            <person name="Sakai Y."/>
            <person name="Abe K."/>
            <person name="Yokota A."/>
            <person name="Donadio S."/>
            <person name="Cavaletti L."/>
            <person name="Monciardini P."/>
        </authorList>
    </citation>
    <scope>NUCLEOTIDE SEQUENCE [LARGE SCALE GENOMIC DNA]</scope>
    <source>
        <strain evidence="2 3">SOSP1-30</strain>
    </source>
</reference>
<gene>
    <name evidence="2" type="ORF">KSB_82570</name>
</gene>
<proteinExistence type="predicted"/>
<accession>A0ABQ3V486</accession>
<feature type="transmembrane region" description="Helical" evidence="1">
    <location>
        <begin position="129"/>
        <end position="152"/>
    </location>
</feature>
<keyword evidence="1" id="KW-0812">Transmembrane</keyword>
<keyword evidence="1" id="KW-1133">Transmembrane helix</keyword>
<evidence type="ECO:0000256" key="1">
    <source>
        <dbReference type="SAM" id="Phobius"/>
    </source>
</evidence>
<protein>
    <recommendedName>
        <fullName evidence="4">DUF3995 domain-containing protein</fullName>
    </recommendedName>
</protein>
<organism evidence="2 3">
    <name type="scientific">Ktedonobacter robiniae</name>
    <dbReference type="NCBI Taxonomy" id="2778365"/>
    <lineage>
        <taxon>Bacteria</taxon>
        <taxon>Bacillati</taxon>
        <taxon>Chloroflexota</taxon>
        <taxon>Ktedonobacteria</taxon>
        <taxon>Ktedonobacterales</taxon>
        <taxon>Ktedonobacteraceae</taxon>
        <taxon>Ktedonobacter</taxon>
    </lineage>
</organism>
<evidence type="ECO:0008006" key="4">
    <source>
        <dbReference type="Google" id="ProtNLM"/>
    </source>
</evidence>
<feature type="transmembrane region" description="Helical" evidence="1">
    <location>
        <begin position="12"/>
        <end position="31"/>
    </location>
</feature>
<evidence type="ECO:0000313" key="3">
    <source>
        <dbReference type="Proteomes" id="UP000654345"/>
    </source>
</evidence>
<feature type="transmembrane region" description="Helical" evidence="1">
    <location>
        <begin position="99"/>
        <end position="117"/>
    </location>
</feature>
<keyword evidence="3" id="KW-1185">Reference proteome</keyword>
<comment type="caution">
    <text evidence="2">The sequence shown here is derived from an EMBL/GenBank/DDBJ whole genome shotgun (WGS) entry which is preliminary data.</text>
</comment>
<keyword evidence="1" id="KW-0472">Membrane</keyword>
<dbReference type="Proteomes" id="UP000654345">
    <property type="component" value="Unassembled WGS sequence"/>
</dbReference>
<dbReference type="RefSeq" id="WP_201375937.1">
    <property type="nucleotide sequence ID" value="NZ_BNJG01000003.1"/>
</dbReference>
<dbReference type="EMBL" id="BNJG01000003">
    <property type="protein sequence ID" value="GHO59782.1"/>
    <property type="molecule type" value="Genomic_DNA"/>
</dbReference>
<sequence length="156" mass="17970">MNRGTKQTWRQGILFATMMTGMVIGIIFGILGKNSFDPDRLFWKYPQNNSFLWISTIAFFIAAALSHTTWLLFRVDMARRDILTDKKSAFYMYGKDPRAIKLTYLALFPSISIRWALGNLADISHLEIFLWMEGVVFLVIIVTLTGGMILLFKGYR</sequence>
<evidence type="ECO:0000313" key="2">
    <source>
        <dbReference type="EMBL" id="GHO59782.1"/>
    </source>
</evidence>
<feature type="transmembrane region" description="Helical" evidence="1">
    <location>
        <begin position="51"/>
        <end position="73"/>
    </location>
</feature>
<name>A0ABQ3V486_9CHLR</name>